<protein>
    <recommendedName>
        <fullName evidence="8">SET domain-containing protein</fullName>
    </recommendedName>
</protein>
<evidence type="ECO:0000256" key="4">
    <source>
        <dbReference type="PROSITE-ProRule" id="PRU00134"/>
    </source>
</evidence>
<dbReference type="Pfam" id="PF00856">
    <property type="entry name" value="SET"/>
    <property type="match status" value="1"/>
</dbReference>
<sequence>MDSPAIDTLRRRFDREVPRRNADIVVYRDFVTRHDALLNVPEVGKDDGLAIRYRHAGNRAFSNLQFNAALVEFNRSICFADNRSEQLGLGYGCRSALYYEAGEYEFALYNIDLARKHNYPVKLLPKLLAREVSCRDRIAEGHSKGTASNATLDINVDANPSIPFVANGISMAQYDGMGRGLVAVHDFNTGDVILNEPAELCFGSFERSYTNCAHCGAEFRSSLIPCPGCVSYMYCGKECRKESFRTVHRFECKVATKLTNVTCTNMLIAARMFFHGLTAFNDNITEYLNYCRSYAAIDSRPLELRFPNPDPVDVFKVLHHTKPNRNRAMEHTLKLCVTAFYAVFLKSPLVSKMFYTAAQRIAMLRSLLLHGRVCASLVLNQEDERGGWFGALSPIATLLNHSCDPNATAFIDSGKIKIVVLRPIQKGDQISISYQPVWWNAHAGSEQAFLCQCVVCDRGPEGVKWHLAHKQLKPISQETKRELCEEIDDQVPAFIKFKRIIHILARDGHHPGELFSETVKMYNNLLAQELQLDCMNRNRAKLMLRIAFE</sequence>
<evidence type="ECO:0000256" key="2">
    <source>
        <dbReference type="ARBA" id="ARBA00022771"/>
    </source>
</evidence>
<accession>A0A1Q3EVD4</accession>
<reference evidence="7" key="1">
    <citation type="submission" date="2017-01" db="EMBL/GenBank/DDBJ databases">
        <title>A deep insight into the sialotranscriptome of adult male and female Cluex tarsalis mosquitoes.</title>
        <authorList>
            <person name="Ribeiro J.M."/>
            <person name="Moreira F."/>
            <person name="Bernard K.A."/>
            <person name="Calvo E."/>
        </authorList>
    </citation>
    <scope>NUCLEOTIDE SEQUENCE</scope>
    <source>
        <strain evidence="7">Kern County</strain>
        <tissue evidence="7">Salivary glands</tissue>
    </source>
</reference>
<dbReference type="InterPro" id="IPR046341">
    <property type="entry name" value="SET_dom_sf"/>
</dbReference>
<dbReference type="Gene3D" id="2.170.270.10">
    <property type="entry name" value="SET domain"/>
    <property type="match status" value="1"/>
</dbReference>
<dbReference type="GO" id="GO:0008276">
    <property type="term" value="F:protein methyltransferase activity"/>
    <property type="evidence" value="ECO:0007669"/>
    <property type="project" value="UniProtKB-ARBA"/>
</dbReference>
<dbReference type="PROSITE" id="PS50280">
    <property type="entry name" value="SET"/>
    <property type="match status" value="1"/>
</dbReference>
<evidence type="ECO:0000256" key="1">
    <source>
        <dbReference type="ARBA" id="ARBA00022723"/>
    </source>
</evidence>
<dbReference type="AlphaFoldDB" id="A0A1Q3EVD4"/>
<dbReference type="SMART" id="SM00317">
    <property type="entry name" value="SET"/>
    <property type="match status" value="1"/>
</dbReference>
<dbReference type="EMBL" id="GFDL01015782">
    <property type="protein sequence ID" value="JAV19263.1"/>
    <property type="molecule type" value="Transcribed_RNA"/>
</dbReference>
<dbReference type="PROSITE" id="PS01360">
    <property type="entry name" value="ZF_MYND_1"/>
    <property type="match status" value="1"/>
</dbReference>
<name>A0A1Q3EVD4_CULTA</name>
<evidence type="ECO:0000313" key="7">
    <source>
        <dbReference type="EMBL" id="JAV19263.1"/>
    </source>
</evidence>
<feature type="domain" description="MYND-type" evidence="6">
    <location>
        <begin position="212"/>
        <end position="252"/>
    </location>
</feature>
<dbReference type="PANTHER" id="PTHR47111">
    <property type="entry name" value="BCDNA.LD29892"/>
    <property type="match status" value="1"/>
</dbReference>
<keyword evidence="1" id="KW-0479">Metal-binding</keyword>
<dbReference type="SUPFAM" id="SSF82199">
    <property type="entry name" value="SET domain"/>
    <property type="match status" value="1"/>
</dbReference>
<dbReference type="GO" id="GO:0008270">
    <property type="term" value="F:zinc ion binding"/>
    <property type="evidence" value="ECO:0007669"/>
    <property type="project" value="UniProtKB-KW"/>
</dbReference>
<dbReference type="SUPFAM" id="SSF144232">
    <property type="entry name" value="HIT/MYND zinc finger-like"/>
    <property type="match status" value="1"/>
</dbReference>
<evidence type="ECO:0000259" key="5">
    <source>
        <dbReference type="PROSITE" id="PS50280"/>
    </source>
</evidence>
<proteinExistence type="predicted"/>
<dbReference type="Gene3D" id="6.10.140.2220">
    <property type="match status" value="1"/>
</dbReference>
<dbReference type="InterPro" id="IPR002893">
    <property type="entry name" value="Znf_MYND"/>
</dbReference>
<dbReference type="PROSITE" id="PS50865">
    <property type="entry name" value="ZF_MYND_2"/>
    <property type="match status" value="1"/>
</dbReference>
<dbReference type="PANTHER" id="PTHR47111:SF1">
    <property type="entry name" value="SET AND MYND DOMAIN-CONTAINING PROTEIN 4"/>
    <property type="match status" value="1"/>
</dbReference>
<evidence type="ECO:0000256" key="3">
    <source>
        <dbReference type="ARBA" id="ARBA00022833"/>
    </source>
</evidence>
<feature type="domain" description="SET" evidence="5">
    <location>
        <begin position="167"/>
        <end position="435"/>
    </location>
</feature>
<dbReference type="GO" id="GO:0008170">
    <property type="term" value="F:N-methyltransferase activity"/>
    <property type="evidence" value="ECO:0007669"/>
    <property type="project" value="UniProtKB-ARBA"/>
</dbReference>
<dbReference type="Pfam" id="PF01753">
    <property type="entry name" value="zf-MYND"/>
    <property type="match status" value="1"/>
</dbReference>
<organism evidence="7">
    <name type="scientific">Culex tarsalis</name>
    <name type="common">Encephalitis mosquito</name>
    <dbReference type="NCBI Taxonomy" id="7177"/>
    <lineage>
        <taxon>Eukaryota</taxon>
        <taxon>Metazoa</taxon>
        <taxon>Ecdysozoa</taxon>
        <taxon>Arthropoda</taxon>
        <taxon>Hexapoda</taxon>
        <taxon>Insecta</taxon>
        <taxon>Pterygota</taxon>
        <taxon>Neoptera</taxon>
        <taxon>Endopterygota</taxon>
        <taxon>Diptera</taxon>
        <taxon>Nematocera</taxon>
        <taxon>Culicoidea</taxon>
        <taxon>Culicidae</taxon>
        <taxon>Culicinae</taxon>
        <taxon>Culicini</taxon>
        <taxon>Culex</taxon>
        <taxon>Culex</taxon>
    </lineage>
</organism>
<keyword evidence="2 4" id="KW-0863">Zinc-finger</keyword>
<dbReference type="InterPro" id="IPR001214">
    <property type="entry name" value="SET_dom"/>
</dbReference>
<dbReference type="Gene3D" id="1.10.220.160">
    <property type="match status" value="1"/>
</dbReference>
<keyword evidence="3" id="KW-0862">Zinc</keyword>
<evidence type="ECO:0000259" key="6">
    <source>
        <dbReference type="PROSITE" id="PS50865"/>
    </source>
</evidence>
<evidence type="ECO:0008006" key="8">
    <source>
        <dbReference type="Google" id="ProtNLM"/>
    </source>
</evidence>
<dbReference type="GO" id="GO:0008757">
    <property type="term" value="F:S-adenosylmethionine-dependent methyltransferase activity"/>
    <property type="evidence" value="ECO:0007669"/>
    <property type="project" value="UniProtKB-ARBA"/>
</dbReference>